<evidence type="ECO:0000259" key="12">
    <source>
        <dbReference type="Pfam" id="PF20260"/>
    </source>
</evidence>
<keyword evidence="7" id="KW-0808">Transferase</keyword>
<evidence type="ECO:0000256" key="9">
    <source>
        <dbReference type="ARBA" id="ARBA00025699"/>
    </source>
</evidence>
<dbReference type="Pfam" id="PF04452">
    <property type="entry name" value="Methyltrans_RNA"/>
    <property type="match status" value="1"/>
</dbReference>
<dbReference type="GO" id="GO:0070475">
    <property type="term" value="P:rRNA base methylation"/>
    <property type="evidence" value="ECO:0007669"/>
    <property type="project" value="TreeGrafter"/>
</dbReference>
<dbReference type="AlphaFoldDB" id="A0A6J7R814"/>
<dbReference type="Gene3D" id="3.40.1280.10">
    <property type="match status" value="1"/>
</dbReference>
<dbReference type="PIRSF" id="PIRSF015601">
    <property type="entry name" value="MTase_slr0722"/>
    <property type="match status" value="1"/>
</dbReference>
<dbReference type="Gene3D" id="2.40.240.20">
    <property type="entry name" value="Hypothetical PUA domain-like, domain 1"/>
    <property type="match status" value="1"/>
</dbReference>
<accession>A0A6J7R814</accession>
<dbReference type="InterPro" id="IPR015947">
    <property type="entry name" value="PUA-like_sf"/>
</dbReference>
<dbReference type="EC" id="2.1.1.193" evidence="3"/>
<evidence type="ECO:0000313" key="13">
    <source>
        <dbReference type="EMBL" id="CAB4538403.1"/>
    </source>
</evidence>
<dbReference type="InterPro" id="IPR029028">
    <property type="entry name" value="Alpha/beta_knot_MTases"/>
</dbReference>
<proteinExistence type="inferred from homology"/>
<dbReference type="CDD" id="cd18084">
    <property type="entry name" value="RsmE-like"/>
    <property type="match status" value="1"/>
</dbReference>
<keyword evidence="5" id="KW-0698">rRNA processing</keyword>
<dbReference type="GO" id="GO:0070042">
    <property type="term" value="F:rRNA (uridine-N3-)-methyltransferase activity"/>
    <property type="evidence" value="ECO:0007669"/>
    <property type="project" value="TreeGrafter"/>
</dbReference>
<evidence type="ECO:0000256" key="4">
    <source>
        <dbReference type="ARBA" id="ARBA00022490"/>
    </source>
</evidence>
<evidence type="ECO:0000313" key="16">
    <source>
        <dbReference type="EMBL" id="CAB5024925.1"/>
    </source>
</evidence>
<gene>
    <name evidence="13" type="ORF">UFOPK1380_00902</name>
    <name evidence="14" type="ORF">UFOPK1778_01094</name>
    <name evidence="15" type="ORF">UFOPK2689_00079</name>
    <name evidence="16" type="ORF">UFOPK4095_01228</name>
</gene>
<comment type="function">
    <text evidence="9">Specifically methylates the N3 position of the uracil ring of uridine 1498 (m3U1498) in 16S rRNA. Acts on the fully assembled 30S ribosomal subunit.</text>
</comment>
<dbReference type="InterPro" id="IPR046886">
    <property type="entry name" value="RsmE_MTase_dom"/>
</dbReference>
<dbReference type="NCBIfam" id="TIGR00046">
    <property type="entry name" value="RsmE family RNA methyltransferase"/>
    <property type="match status" value="1"/>
</dbReference>
<evidence type="ECO:0000256" key="6">
    <source>
        <dbReference type="ARBA" id="ARBA00022603"/>
    </source>
</evidence>
<sequence>MLSLFFVAQIGGSSHITVDGDEAHHAINVTRLGVGDDVLLSDGAGNWASGTIITTEKRSFTLAISDRGSASASKPRITLVQALPKSDRVKEAIELVVEAGVDCIIPWAASRSISKWQEDSLAKWQSTVLAATKQSRRYFIAQVESAHSTKDLIGKLSGRQIVVLHESGINRISEVVNTSWAEYEEIFLVIGPEGGISPEELEEFARIGASVLSMGEPVFRSAHAGVAALSAVQALIGRW</sequence>
<comment type="catalytic activity">
    <reaction evidence="10">
        <text>uridine(1498) in 16S rRNA + S-adenosyl-L-methionine = N(3)-methyluridine(1498) in 16S rRNA + S-adenosyl-L-homocysteine + H(+)</text>
        <dbReference type="Rhea" id="RHEA:42920"/>
        <dbReference type="Rhea" id="RHEA-COMP:10283"/>
        <dbReference type="Rhea" id="RHEA-COMP:10284"/>
        <dbReference type="ChEBI" id="CHEBI:15378"/>
        <dbReference type="ChEBI" id="CHEBI:57856"/>
        <dbReference type="ChEBI" id="CHEBI:59789"/>
        <dbReference type="ChEBI" id="CHEBI:65315"/>
        <dbReference type="ChEBI" id="CHEBI:74502"/>
        <dbReference type="EC" id="2.1.1.193"/>
    </reaction>
</comment>
<protein>
    <recommendedName>
        <fullName evidence="3">16S rRNA (uracil(1498)-N(3))-methyltransferase</fullName>
        <ecNumber evidence="3">2.1.1.193</ecNumber>
    </recommendedName>
</protein>
<dbReference type="PANTHER" id="PTHR30027">
    <property type="entry name" value="RIBOSOMAL RNA SMALL SUBUNIT METHYLTRANSFERASE E"/>
    <property type="match status" value="1"/>
</dbReference>
<evidence type="ECO:0000256" key="10">
    <source>
        <dbReference type="ARBA" id="ARBA00047944"/>
    </source>
</evidence>
<evidence type="ECO:0000256" key="1">
    <source>
        <dbReference type="ARBA" id="ARBA00004496"/>
    </source>
</evidence>
<organism evidence="16">
    <name type="scientific">freshwater metagenome</name>
    <dbReference type="NCBI Taxonomy" id="449393"/>
    <lineage>
        <taxon>unclassified sequences</taxon>
        <taxon>metagenomes</taxon>
        <taxon>ecological metagenomes</taxon>
    </lineage>
</organism>
<evidence type="ECO:0000259" key="11">
    <source>
        <dbReference type="Pfam" id="PF04452"/>
    </source>
</evidence>
<reference evidence="16" key="1">
    <citation type="submission" date="2020-05" db="EMBL/GenBank/DDBJ databases">
        <authorList>
            <person name="Chiriac C."/>
            <person name="Salcher M."/>
            <person name="Ghai R."/>
            <person name="Kavagutti S V."/>
        </authorList>
    </citation>
    <scope>NUCLEOTIDE SEQUENCE</scope>
</reference>
<dbReference type="InterPro" id="IPR046887">
    <property type="entry name" value="RsmE_PUA-like"/>
</dbReference>
<dbReference type="EMBL" id="CAFBPI010000116">
    <property type="protein sequence ID" value="CAB5024925.1"/>
    <property type="molecule type" value="Genomic_DNA"/>
</dbReference>
<dbReference type="GO" id="GO:0005737">
    <property type="term" value="C:cytoplasm"/>
    <property type="evidence" value="ECO:0007669"/>
    <property type="project" value="UniProtKB-SubCell"/>
</dbReference>
<dbReference type="SUPFAM" id="SSF88697">
    <property type="entry name" value="PUA domain-like"/>
    <property type="match status" value="1"/>
</dbReference>
<evidence type="ECO:0000313" key="14">
    <source>
        <dbReference type="EMBL" id="CAB4598200.1"/>
    </source>
</evidence>
<feature type="domain" description="Ribosomal RNA small subunit methyltransferase E methyltransferase" evidence="11">
    <location>
        <begin position="74"/>
        <end position="233"/>
    </location>
</feature>
<dbReference type="Pfam" id="PF20260">
    <property type="entry name" value="PUA_4"/>
    <property type="match status" value="1"/>
</dbReference>
<keyword evidence="4" id="KW-0963">Cytoplasm</keyword>
<keyword evidence="8" id="KW-0949">S-adenosyl-L-methionine</keyword>
<evidence type="ECO:0000313" key="15">
    <source>
        <dbReference type="EMBL" id="CAB4713446.1"/>
    </source>
</evidence>
<dbReference type="PANTHER" id="PTHR30027:SF3">
    <property type="entry name" value="16S RRNA (URACIL(1498)-N(3))-METHYLTRANSFERASE"/>
    <property type="match status" value="1"/>
</dbReference>
<dbReference type="InterPro" id="IPR006700">
    <property type="entry name" value="RsmE"/>
</dbReference>
<name>A0A6J7R814_9ZZZZ</name>
<dbReference type="SUPFAM" id="SSF75217">
    <property type="entry name" value="alpha/beta knot"/>
    <property type="match status" value="1"/>
</dbReference>
<dbReference type="EMBL" id="CAEZYL010000001">
    <property type="protein sequence ID" value="CAB4713446.1"/>
    <property type="molecule type" value="Genomic_DNA"/>
</dbReference>
<evidence type="ECO:0000256" key="3">
    <source>
        <dbReference type="ARBA" id="ARBA00012328"/>
    </source>
</evidence>
<dbReference type="EMBL" id="CAEZSC010000056">
    <property type="protein sequence ID" value="CAB4538403.1"/>
    <property type="molecule type" value="Genomic_DNA"/>
</dbReference>
<keyword evidence="6" id="KW-0489">Methyltransferase</keyword>
<comment type="subcellular location">
    <subcellularLocation>
        <location evidence="1">Cytoplasm</location>
    </subcellularLocation>
</comment>
<evidence type="ECO:0000256" key="5">
    <source>
        <dbReference type="ARBA" id="ARBA00022552"/>
    </source>
</evidence>
<evidence type="ECO:0000256" key="7">
    <source>
        <dbReference type="ARBA" id="ARBA00022679"/>
    </source>
</evidence>
<dbReference type="EMBL" id="CAEZUD010000075">
    <property type="protein sequence ID" value="CAB4598200.1"/>
    <property type="molecule type" value="Genomic_DNA"/>
</dbReference>
<dbReference type="InterPro" id="IPR029026">
    <property type="entry name" value="tRNA_m1G_MTases_N"/>
</dbReference>
<comment type="similarity">
    <text evidence="2">Belongs to the RNA methyltransferase RsmE family.</text>
</comment>
<dbReference type="NCBIfam" id="NF008693">
    <property type="entry name" value="PRK11713.2-3"/>
    <property type="match status" value="1"/>
</dbReference>
<evidence type="ECO:0000256" key="2">
    <source>
        <dbReference type="ARBA" id="ARBA00005528"/>
    </source>
</evidence>
<feature type="domain" description="Ribosomal RNA small subunit methyltransferase E PUA-like" evidence="12">
    <location>
        <begin position="18"/>
        <end position="64"/>
    </location>
</feature>
<evidence type="ECO:0000256" key="8">
    <source>
        <dbReference type="ARBA" id="ARBA00022691"/>
    </source>
</evidence>